<dbReference type="InterPro" id="IPR027417">
    <property type="entry name" value="P-loop_NTPase"/>
</dbReference>
<dbReference type="RefSeq" id="WP_198112250.1">
    <property type="nucleotide sequence ID" value="NZ_JAEDAK010000012.1"/>
</dbReference>
<gene>
    <name evidence="2" type="ORF">I7X39_16450</name>
</gene>
<reference evidence="2" key="1">
    <citation type="submission" date="2020-12" db="EMBL/GenBank/DDBJ databases">
        <title>The genome sequence of Inhella sp. 1Y17.</title>
        <authorList>
            <person name="Liu Y."/>
        </authorList>
    </citation>
    <scope>NUCLEOTIDE SEQUENCE</scope>
    <source>
        <strain evidence="2">1Y17</strain>
    </source>
</reference>
<accession>A0A931J5B3</accession>
<sequence>MNAQQLVESLTDELLARPRSEPGPRLLALCGWADTGKTTIARLLIAHLRQRGLQADGFSTDSFLLERAERQARGLSGYDPRSLNAAGLVQALLALRQGDPVTIRPYCNRLGRQLEEGRLVQTGDVLVLEGIHALHASLCPGPAFSLFLDADDAVLSWLRAQANQHKRGMSADQARARIPEELRDYSQHVRPQRRHAHRMARVDMDYHYHLT</sequence>
<organism evidence="2 3">
    <name type="scientific">Inhella proteolytica</name>
    <dbReference type="NCBI Taxonomy" id="2795029"/>
    <lineage>
        <taxon>Bacteria</taxon>
        <taxon>Pseudomonadati</taxon>
        <taxon>Pseudomonadota</taxon>
        <taxon>Betaproteobacteria</taxon>
        <taxon>Burkholderiales</taxon>
        <taxon>Sphaerotilaceae</taxon>
        <taxon>Inhella</taxon>
    </lineage>
</organism>
<evidence type="ECO:0000313" key="3">
    <source>
        <dbReference type="Proteomes" id="UP000613266"/>
    </source>
</evidence>
<comment type="caution">
    <text evidence="2">The sequence shown here is derived from an EMBL/GenBank/DDBJ whole genome shotgun (WGS) entry which is preliminary data.</text>
</comment>
<dbReference type="SUPFAM" id="SSF52540">
    <property type="entry name" value="P-loop containing nucleoside triphosphate hydrolases"/>
    <property type="match status" value="1"/>
</dbReference>
<protein>
    <recommendedName>
        <fullName evidence="1">Phosphoribulokinase/uridine kinase domain-containing protein</fullName>
    </recommendedName>
</protein>
<dbReference type="Proteomes" id="UP000613266">
    <property type="component" value="Unassembled WGS sequence"/>
</dbReference>
<dbReference type="EMBL" id="JAEDAK010000012">
    <property type="protein sequence ID" value="MBH9578485.1"/>
    <property type="molecule type" value="Genomic_DNA"/>
</dbReference>
<dbReference type="InterPro" id="IPR006083">
    <property type="entry name" value="PRK/URK"/>
</dbReference>
<dbReference type="GO" id="GO:0005524">
    <property type="term" value="F:ATP binding"/>
    <property type="evidence" value="ECO:0007669"/>
    <property type="project" value="InterPro"/>
</dbReference>
<dbReference type="Gene3D" id="3.40.50.300">
    <property type="entry name" value="P-loop containing nucleotide triphosphate hydrolases"/>
    <property type="match status" value="1"/>
</dbReference>
<dbReference type="GO" id="GO:0016301">
    <property type="term" value="F:kinase activity"/>
    <property type="evidence" value="ECO:0007669"/>
    <property type="project" value="InterPro"/>
</dbReference>
<dbReference type="AlphaFoldDB" id="A0A931J5B3"/>
<feature type="domain" description="Phosphoribulokinase/uridine kinase" evidence="1">
    <location>
        <begin position="27"/>
        <end position="198"/>
    </location>
</feature>
<proteinExistence type="predicted"/>
<keyword evidence="3" id="KW-1185">Reference proteome</keyword>
<evidence type="ECO:0000313" key="2">
    <source>
        <dbReference type="EMBL" id="MBH9578485.1"/>
    </source>
</evidence>
<name>A0A931J5B3_9BURK</name>
<evidence type="ECO:0000259" key="1">
    <source>
        <dbReference type="Pfam" id="PF00485"/>
    </source>
</evidence>
<dbReference type="Pfam" id="PF00485">
    <property type="entry name" value="PRK"/>
    <property type="match status" value="1"/>
</dbReference>
<dbReference type="PANTHER" id="PTHR10285">
    <property type="entry name" value="URIDINE KINASE"/>
    <property type="match status" value="1"/>
</dbReference>